<gene>
    <name evidence="1" type="ORF">YP76_18355</name>
</gene>
<dbReference type="Pfam" id="PF02348">
    <property type="entry name" value="CTP_transf_3"/>
    <property type="match status" value="1"/>
</dbReference>
<dbReference type="Proteomes" id="UP000033874">
    <property type="component" value="Unassembled WGS sequence"/>
</dbReference>
<dbReference type="SUPFAM" id="SSF53448">
    <property type="entry name" value="Nucleotide-diphospho-sugar transferases"/>
    <property type="match status" value="1"/>
</dbReference>
<dbReference type="Gene3D" id="3.90.550.10">
    <property type="entry name" value="Spore Coat Polysaccharide Biosynthesis Protein SpsA, Chain A"/>
    <property type="match status" value="1"/>
</dbReference>
<dbReference type="NCBIfam" id="TIGR03584">
    <property type="entry name" value="PseF"/>
    <property type="match status" value="1"/>
</dbReference>
<evidence type="ECO:0008006" key="3">
    <source>
        <dbReference type="Google" id="ProtNLM"/>
    </source>
</evidence>
<sequence length="234" mass="25604">MTLCVIPARGGSKRIPRKNIRTFLGKPMIAWSISAAIEAQCFDRIVVSTDDAEIAELAAQMGVEVPFLRCAELSDDKTPTARVIADAATRLAIPPATPVCCLYATAPFVQGSDLAEGLATLEREEARFVVAVTTFPFPIQRALRRSPQGAIEMIKQEHMLTRSQDLEETWHDAGQFYWAKAGDWANSGAGVLAQGAYGTVIERHRVQDIDTEEDWVRAELLMSVLNASMGRKGA</sequence>
<evidence type="ECO:0000313" key="2">
    <source>
        <dbReference type="Proteomes" id="UP000033874"/>
    </source>
</evidence>
<dbReference type="InterPro" id="IPR029044">
    <property type="entry name" value="Nucleotide-diphossugar_trans"/>
</dbReference>
<keyword evidence="2" id="KW-1185">Reference proteome</keyword>
<dbReference type="STRING" id="56193.YP76_18355"/>
<dbReference type="PANTHER" id="PTHR21485">
    <property type="entry name" value="HAD SUPERFAMILY MEMBERS CMAS AND KDSC"/>
    <property type="match status" value="1"/>
</dbReference>
<reference evidence="1 2" key="1">
    <citation type="submission" date="2015-04" db="EMBL/GenBank/DDBJ databases">
        <title>Genome sequence of aromatic hydrocarbons-degrading Sphingobium chungbukense DJ77.</title>
        <authorList>
            <person name="Kim Y.-C."/>
            <person name="Chae J.-C."/>
        </authorList>
    </citation>
    <scope>NUCLEOTIDE SEQUENCE [LARGE SCALE GENOMIC DNA]</scope>
    <source>
        <strain evidence="1 2">DJ77</strain>
    </source>
</reference>
<dbReference type="InterPro" id="IPR003329">
    <property type="entry name" value="Cytidylyl_trans"/>
</dbReference>
<dbReference type="InterPro" id="IPR050793">
    <property type="entry name" value="CMP-NeuNAc_synthase"/>
</dbReference>
<dbReference type="PATRIC" id="fig|56193.3.peg.3848"/>
<dbReference type="InterPro" id="IPR020039">
    <property type="entry name" value="PseF"/>
</dbReference>
<protein>
    <recommendedName>
        <fullName evidence="3">Pseudaminic acid cytidylyltransferase</fullName>
    </recommendedName>
</protein>
<dbReference type="RefSeq" id="WP_046765059.1">
    <property type="nucleotide sequence ID" value="NZ_LBIC01000009.1"/>
</dbReference>
<dbReference type="EMBL" id="LBIC01000009">
    <property type="protein sequence ID" value="KKW90557.1"/>
    <property type="molecule type" value="Genomic_DNA"/>
</dbReference>
<proteinExistence type="predicted"/>
<dbReference type="CDD" id="cd02513">
    <property type="entry name" value="CMP-NeuAc_Synthase"/>
    <property type="match status" value="1"/>
</dbReference>
<dbReference type="PANTHER" id="PTHR21485:SF6">
    <property type="entry name" value="N-ACYLNEURAMINATE CYTIDYLYLTRANSFERASE-RELATED"/>
    <property type="match status" value="1"/>
</dbReference>
<dbReference type="AlphaFoldDB" id="A0A0M3AKD3"/>
<accession>A0A0M3AKD3</accession>
<comment type="caution">
    <text evidence="1">The sequence shown here is derived from an EMBL/GenBank/DDBJ whole genome shotgun (WGS) entry which is preliminary data.</text>
</comment>
<name>A0A0M3AKD3_9SPHN</name>
<dbReference type="GO" id="GO:0008781">
    <property type="term" value="F:N-acylneuraminate cytidylyltransferase activity"/>
    <property type="evidence" value="ECO:0007669"/>
    <property type="project" value="TreeGrafter"/>
</dbReference>
<organism evidence="1 2">
    <name type="scientific">Sphingobium chungbukense</name>
    <dbReference type="NCBI Taxonomy" id="56193"/>
    <lineage>
        <taxon>Bacteria</taxon>
        <taxon>Pseudomonadati</taxon>
        <taxon>Pseudomonadota</taxon>
        <taxon>Alphaproteobacteria</taxon>
        <taxon>Sphingomonadales</taxon>
        <taxon>Sphingomonadaceae</taxon>
        <taxon>Sphingobium</taxon>
    </lineage>
</organism>
<evidence type="ECO:0000313" key="1">
    <source>
        <dbReference type="EMBL" id="KKW90557.1"/>
    </source>
</evidence>